<evidence type="ECO:0000259" key="6">
    <source>
        <dbReference type="PROSITE" id="PS50262"/>
    </source>
</evidence>
<dbReference type="AlphaFoldDB" id="A0A0M3JZA2"/>
<keyword evidence="3 5" id="KW-1133">Transmembrane helix</keyword>
<dbReference type="PANTHER" id="PTHR46709:SF4">
    <property type="entry name" value="G-PROTEIN COUPLED RECEPTORS FAMILY 1 PROFILE DOMAIN-CONTAINING PROTEIN"/>
    <property type="match status" value="1"/>
</dbReference>
<dbReference type="OrthoDB" id="5783891at2759"/>
<feature type="domain" description="G-protein coupled receptors family 1 profile" evidence="6">
    <location>
        <begin position="38"/>
        <end position="311"/>
    </location>
</feature>
<dbReference type="PANTHER" id="PTHR46709">
    <property type="entry name" value="PROTEIN CBG23488-RELATED"/>
    <property type="match status" value="1"/>
</dbReference>
<reference evidence="9" key="1">
    <citation type="submission" date="2017-02" db="UniProtKB">
        <authorList>
            <consortium name="WormBaseParasite"/>
        </authorList>
    </citation>
    <scope>IDENTIFICATION</scope>
</reference>
<feature type="transmembrane region" description="Helical" evidence="5">
    <location>
        <begin position="198"/>
        <end position="216"/>
    </location>
</feature>
<feature type="transmembrane region" description="Helical" evidence="5">
    <location>
        <begin position="97"/>
        <end position="123"/>
    </location>
</feature>
<reference evidence="7 8" key="2">
    <citation type="submission" date="2018-11" db="EMBL/GenBank/DDBJ databases">
        <authorList>
            <consortium name="Pathogen Informatics"/>
        </authorList>
    </citation>
    <scope>NUCLEOTIDE SEQUENCE [LARGE SCALE GENOMIC DNA]</scope>
</reference>
<keyword evidence="8" id="KW-1185">Reference proteome</keyword>
<dbReference type="CDD" id="cd14978">
    <property type="entry name" value="7tmA_FMRFamide_R-like"/>
    <property type="match status" value="1"/>
</dbReference>
<gene>
    <name evidence="7" type="ORF">ASIM_LOCUS13247</name>
</gene>
<evidence type="ECO:0000256" key="5">
    <source>
        <dbReference type="SAM" id="Phobius"/>
    </source>
</evidence>
<evidence type="ECO:0000313" key="9">
    <source>
        <dbReference type="WBParaSite" id="ASIM_0001381901-mRNA-1"/>
    </source>
</evidence>
<feature type="transmembrane region" description="Helical" evidence="5">
    <location>
        <begin position="20"/>
        <end position="46"/>
    </location>
</feature>
<dbReference type="InterPro" id="IPR017452">
    <property type="entry name" value="GPCR_Rhodpsn_7TM"/>
</dbReference>
<dbReference type="Pfam" id="PF00001">
    <property type="entry name" value="7tm_1"/>
    <property type="match status" value="1"/>
</dbReference>
<feature type="transmembrane region" description="Helical" evidence="5">
    <location>
        <begin position="144"/>
        <end position="166"/>
    </location>
</feature>
<name>A0A0M3JZA2_ANISI</name>
<organism evidence="9">
    <name type="scientific">Anisakis simplex</name>
    <name type="common">Herring worm</name>
    <dbReference type="NCBI Taxonomy" id="6269"/>
    <lineage>
        <taxon>Eukaryota</taxon>
        <taxon>Metazoa</taxon>
        <taxon>Ecdysozoa</taxon>
        <taxon>Nematoda</taxon>
        <taxon>Chromadorea</taxon>
        <taxon>Rhabditida</taxon>
        <taxon>Spirurina</taxon>
        <taxon>Ascaridomorpha</taxon>
        <taxon>Ascaridoidea</taxon>
        <taxon>Anisakidae</taxon>
        <taxon>Anisakis</taxon>
        <taxon>Anisakis simplex complex</taxon>
    </lineage>
</organism>
<accession>A0A0M3JZA2</accession>
<dbReference type="GO" id="GO:0016020">
    <property type="term" value="C:membrane"/>
    <property type="evidence" value="ECO:0007669"/>
    <property type="project" value="UniProtKB-SubCell"/>
</dbReference>
<dbReference type="WBParaSite" id="ASIM_0001381901-mRNA-1">
    <property type="protein sequence ID" value="ASIM_0001381901-mRNA-1"/>
    <property type="gene ID" value="ASIM_0001381901"/>
</dbReference>
<evidence type="ECO:0000313" key="7">
    <source>
        <dbReference type="EMBL" id="VDK49277.1"/>
    </source>
</evidence>
<dbReference type="Proteomes" id="UP000267096">
    <property type="component" value="Unassembled WGS sequence"/>
</dbReference>
<keyword evidence="2 5" id="KW-0812">Transmembrane</keyword>
<keyword evidence="4 5" id="KW-0472">Membrane</keyword>
<dbReference type="EMBL" id="UYRR01031345">
    <property type="protein sequence ID" value="VDK49277.1"/>
    <property type="molecule type" value="Genomic_DNA"/>
</dbReference>
<proteinExistence type="predicted"/>
<dbReference type="GO" id="GO:0004930">
    <property type="term" value="F:G protein-coupled receptor activity"/>
    <property type="evidence" value="ECO:0007669"/>
    <property type="project" value="InterPro"/>
</dbReference>
<evidence type="ECO:0000256" key="1">
    <source>
        <dbReference type="ARBA" id="ARBA00004370"/>
    </source>
</evidence>
<sequence>MNGSDEEPCFYAQQEFLVERFWLVTVTGTTVSSISIVENLFLFIVLVTKRHHRNSNSLYLVLLAFFDVLVAGAYIPLMSLSHLVDYMQSVVLLRAWFQYMIPMITVSHIAMTSSSFLILSASFERFCMTVMPHRMKCLNRYRRQIATSSVILGIVTKSTLAFEFSIKYHEECVDTMAEYALELSALAKDPIYNLLWRLWFRNVVTILLPFALLAFMNARTAITLHTNHFISQDMEKLSEAQRKSRVRAATRALVFVVFTYLLSNMLNVIVTIWEYIDIDSLHTRFFAFYIYSVDVVSLLTVLAGALRLPIYVSCQPQLRSEFALALRRFFGYSDKFKVCLFLHSWYRVSEYPVVH</sequence>
<evidence type="ECO:0000313" key="8">
    <source>
        <dbReference type="Proteomes" id="UP000267096"/>
    </source>
</evidence>
<dbReference type="Gene3D" id="1.20.1070.10">
    <property type="entry name" value="Rhodopsin 7-helix transmembrane proteins"/>
    <property type="match status" value="1"/>
</dbReference>
<evidence type="ECO:0000256" key="2">
    <source>
        <dbReference type="ARBA" id="ARBA00022692"/>
    </source>
</evidence>
<dbReference type="SUPFAM" id="SSF81321">
    <property type="entry name" value="Family A G protein-coupled receptor-like"/>
    <property type="match status" value="1"/>
</dbReference>
<protein>
    <submittedName>
        <fullName evidence="9">G_PROTEIN_RECEP_F1_2 domain-containing protein</fullName>
    </submittedName>
</protein>
<feature type="transmembrane region" description="Helical" evidence="5">
    <location>
        <begin position="58"/>
        <end position="77"/>
    </location>
</feature>
<feature type="transmembrane region" description="Helical" evidence="5">
    <location>
        <begin position="288"/>
        <end position="310"/>
    </location>
</feature>
<dbReference type="PROSITE" id="PS50262">
    <property type="entry name" value="G_PROTEIN_RECEP_F1_2"/>
    <property type="match status" value="1"/>
</dbReference>
<comment type="subcellular location">
    <subcellularLocation>
        <location evidence="1">Membrane</location>
    </subcellularLocation>
</comment>
<evidence type="ECO:0000256" key="4">
    <source>
        <dbReference type="ARBA" id="ARBA00023136"/>
    </source>
</evidence>
<feature type="transmembrane region" description="Helical" evidence="5">
    <location>
        <begin position="252"/>
        <end position="276"/>
    </location>
</feature>
<evidence type="ECO:0000256" key="3">
    <source>
        <dbReference type="ARBA" id="ARBA00022989"/>
    </source>
</evidence>
<dbReference type="InterPro" id="IPR000276">
    <property type="entry name" value="GPCR_Rhodpsn"/>
</dbReference>